<dbReference type="EMBL" id="JAUTWS010000082">
    <property type="protein sequence ID" value="MDO9713329.1"/>
    <property type="molecule type" value="Genomic_DNA"/>
</dbReference>
<sequence length="188" mass="20528">MSETLDVSRRGFEEAWFAEENQRLLRQMLVAEAQACRRSALAVASGLTEERLLDRLIALDIAPDRLAALVLAPLVLVAWSDGTLDPLERAAILKAAAERHVAAGSPAWRLLEGWLEQAPLPMLFEAWAAYARSVLQAMAVPERAAFRSWLLRRARAVAEAASGFLGLGWTVSPAEAAMLQRLEAALAD</sequence>
<dbReference type="InterPro" id="IPR029024">
    <property type="entry name" value="TerB-like"/>
</dbReference>
<evidence type="ECO:0008006" key="3">
    <source>
        <dbReference type="Google" id="ProtNLM"/>
    </source>
</evidence>
<reference evidence="1 2" key="1">
    <citation type="submission" date="2023-08" db="EMBL/GenBank/DDBJ databases">
        <title>The draft genome sequence of Paracraurococcus sp. LOR1-02.</title>
        <authorList>
            <person name="Kingkaew E."/>
            <person name="Tanasupawat S."/>
        </authorList>
    </citation>
    <scope>NUCLEOTIDE SEQUENCE [LARGE SCALE GENOMIC DNA]</scope>
    <source>
        <strain evidence="1 2">LOR1-02</strain>
    </source>
</reference>
<gene>
    <name evidence="1" type="ORF">Q7A36_33685</name>
</gene>
<dbReference type="SUPFAM" id="SSF158682">
    <property type="entry name" value="TerB-like"/>
    <property type="match status" value="1"/>
</dbReference>
<dbReference type="Proteomes" id="UP001243009">
    <property type="component" value="Unassembled WGS sequence"/>
</dbReference>
<name>A0ABT9EAX5_9PROT</name>
<protein>
    <recommendedName>
        <fullName evidence="3">TerB family tellurite resistance protein</fullName>
    </recommendedName>
</protein>
<organism evidence="1 2">
    <name type="scientific">Paracraurococcus lichenis</name>
    <dbReference type="NCBI Taxonomy" id="3064888"/>
    <lineage>
        <taxon>Bacteria</taxon>
        <taxon>Pseudomonadati</taxon>
        <taxon>Pseudomonadota</taxon>
        <taxon>Alphaproteobacteria</taxon>
        <taxon>Acetobacterales</taxon>
        <taxon>Roseomonadaceae</taxon>
        <taxon>Paracraurococcus</taxon>
    </lineage>
</organism>
<evidence type="ECO:0000313" key="2">
    <source>
        <dbReference type="Proteomes" id="UP001243009"/>
    </source>
</evidence>
<proteinExistence type="predicted"/>
<accession>A0ABT9EAX5</accession>
<keyword evidence="2" id="KW-1185">Reference proteome</keyword>
<evidence type="ECO:0000313" key="1">
    <source>
        <dbReference type="EMBL" id="MDO9713329.1"/>
    </source>
</evidence>
<comment type="caution">
    <text evidence="1">The sequence shown here is derived from an EMBL/GenBank/DDBJ whole genome shotgun (WGS) entry which is preliminary data.</text>
</comment>
<dbReference type="RefSeq" id="WP_305108186.1">
    <property type="nucleotide sequence ID" value="NZ_JAUTWS010000082.1"/>
</dbReference>